<evidence type="ECO:0000313" key="2">
    <source>
        <dbReference type="Proteomes" id="UP000320048"/>
    </source>
</evidence>
<proteinExistence type="predicted"/>
<name>A0A537JJI5_9BACT</name>
<sequence>MRTSVCKSDARTRDEILDGSGHHYFARPCLLHDPRSDVHCDPAHLIAHPFDLTSMQSGPDLNPQ</sequence>
<gene>
    <name evidence="1" type="ORF">E6H04_02510</name>
</gene>
<protein>
    <submittedName>
        <fullName evidence="1">Uncharacterized protein</fullName>
    </submittedName>
</protein>
<dbReference type="AlphaFoldDB" id="A0A537JJI5"/>
<dbReference type="EMBL" id="VBAO01000066">
    <property type="protein sequence ID" value="TMI83640.1"/>
    <property type="molecule type" value="Genomic_DNA"/>
</dbReference>
<dbReference type="Proteomes" id="UP000320048">
    <property type="component" value="Unassembled WGS sequence"/>
</dbReference>
<evidence type="ECO:0000313" key="1">
    <source>
        <dbReference type="EMBL" id="TMI83640.1"/>
    </source>
</evidence>
<reference evidence="1 2" key="1">
    <citation type="journal article" date="2019" name="Nat. Microbiol.">
        <title>Mediterranean grassland soil C-N compound turnover is dependent on rainfall and depth, and is mediated by genomically divergent microorganisms.</title>
        <authorList>
            <person name="Diamond S."/>
            <person name="Andeer P.F."/>
            <person name="Li Z."/>
            <person name="Crits-Christoph A."/>
            <person name="Burstein D."/>
            <person name="Anantharaman K."/>
            <person name="Lane K.R."/>
            <person name="Thomas B.C."/>
            <person name="Pan C."/>
            <person name="Northen T.R."/>
            <person name="Banfield J.F."/>
        </authorList>
    </citation>
    <scope>NUCLEOTIDE SEQUENCE [LARGE SCALE GENOMIC DNA]</scope>
    <source>
        <strain evidence="1">NP_7</strain>
    </source>
</reference>
<organism evidence="1 2">
    <name type="scientific">Candidatus Segetimicrobium genomatis</name>
    <dbReference type="NCBI Taxonomy" id="2569760"/>
    <lineage>
        <taxon>Bacteria</taxon>
        <taxon>Bacillati</taxon>
        <taxon>Candidatus Sysuimicrobiota</taxon>
        <taxon>Candidatus Sysuimicrobiia</taxon>
        <taxon>Candidatus Sysuimicrobiales</taxon>
        <taxon>Candidatus Segetimicrobiaceae</taxon>
        <taxon>Candidatus Segetimicrobium</taxon>
    </lineage>
</organism>
<accession>A0A537JJI5</accession>
<comment type="caution">
    <text evidence="1">The sequence shown here is derived from an EMBL/GenBank/DDBJ whole genome shotgun (WGS) entry which is preliminary data.</text>
</comment>